<gene>
    <name evidence="3" type="ORF">C1645_820225</name>
</gene>
<evidence type="ECO:0000313" key="3">
    <source>
        <dbReference type="EMBL" id="RIA92727.1"/>
    </source>
</evidence>
<proteinExistence type="predicted"/>
<keyword evidence="2" id="KW-0812">Transmembrane</keyword>
<name>A0A397T8V0_9GLOM</name>
<keyword evidence="4" id="KW-1185">Reference proteome</keyword>
<organism evidence="3 4">
    <name type="scientific">Glomus cerebriforme</name>
    <dbReference type="NCBI Taxonomy" id="658196"/>
    <lineage>
        <taxon>Eukaryota</taxon>
        <taxon>Fungi</taxon>
        <taxon>Fungi incertae sedis</taxon>
        <taxon>Mucoromycota</taxon>
        <taxon>Glomeromycotina</taxon>
        <taxon>Glomeromycetes</taxon>
        <taxon>Glomerales</taxon>
        <taxon>Glomeraceae</taxon>
        <taxon>Glomus</taxon>
    </lineage>
</organism>
<comment type="caution">
    <text evidence="3">The sequence shown here is derived from an EMBL/GenBank/DDBJ whole genome shotgun (WGS) entry which is preliminary data.</text>
</comment>
<reference evidence="3 4" key="1">
    <citation type="submission" date="2018-06" db="EMBL/GenBank/DDBJ databases">
        <title>Comparative genomics reveals the genomic features of Rhizophagus irregularis, R. cerebriforme, R. diaphanum and Gigaspora rosea, and their symbiotic lifestyle signature.</title>
        <authorList>
            <person name="Morin E."/>
            <person name="San Clemente H."/>
            <person name="Chen E.C.H."/>
            <person name="De La Providencia I."/>
            <person name="Hainaut M."/>
            <person name="Kuo A."/>
            <person name="Kohler A."/>
            <person name="Murat C."/>
            <person name="Tang N."/>
            <person name="Roy S."/>
            <person name="Loubradou J."/>
            <person name="Henrissat B."/>
            <person name="Grigoriev I.V."/>
            <person name="Corradi N."/>
            <person name="Roux C."/>
            <person name="Martin F.M."/>
        </authorList>
    </citation>
    <scope>NUCLEOTIDE SEQUENCE [LARGE SCALE GENOMIC DNA]</scope>
    <source>
        <strain evidence="3 4">DAOM 227022</strain>
    </source>
</reference>
<protein>
    <submittedName>
        <fullName evidence="3">Uncharacterized protein</fullName>
    </submittedName>
</protein>
<dbReference type="EMBL" id="QKYT01000118">
    <property type="protein sequence ID" value="RIA92727.1"/>
    <property type="molecule type" value="Genomic_DNA"/>
</dbReference>
<sequence>MEKGIESSNSIYKRELDIQSSERLKLMEENRSLRDQLALKKESRGASHNKVDTPPPPMNNLSQPSAPSSQSISVGGAEAISLPATVPIIASSLISPIIIYPMLTIVLIYCDYMDRGQEMVKFVKKK</sequence>
<feature type="compositionally biased region" description="Basic and acidic residues" evidence="1">
    <location>
        <begin position="35"/>
        <end position="51"/>
    </location>
</feature>
<accession>A0A397T8V0</accession>
<dbReference type="AlphaFoldDB" id="A0A397T8V0"/>
<keyword evidence="2" id="KW-0472">Membrane</keyword>
<feature type="compositionally biased region" description="Low complexity" evidence="1">
    <location>
        <begin position="62"/>
        <end position="72"/>
    </location>
</feature>
<evidence type="ECO:0000256" key="1">
    <source>
        <dbReference type="SAM" id="MobiDB-lite"/>
    </source>
</evidence>
<keyword evidence="2" id="KW-1133">Transmembrane helix</keyword>
<evidence type="ECO:0000313" key="4">
    <source>
        <dbReference type="Proteomes" id="UP000265703"/>
    </source>
</evidence>
<feature type="transmembrane region" description="Helical" evidence="2">
    <location>
        <begin position="88"/>
        <end position="110"/>
    </location>
</feature>
<feature type="region of interest" description="Disordered" evidence="1">
    <location>
        <begin position="35"/>
        <end position="72"/>
    </location>
</feature>
<evidence type="ECO:0000256" key="2">
    <source>
        <dbReference type="SAM" id="Phobius"/>
    </source>
</evidence>
<dbReference type="Proteomes" id="UP000265703">
    <property type="component" value="Unassembled WGS sequence"/>
</dbReference>